<evidence type="ECO:0000256" key="1">
    <source>
        <dbReference type="SAM" id="MobiDB-lite"/>
    </source>
</evidence>
<reference evidence="2 3" key="1">
    <citation type="submission" date="2019-11" db="EMBL/GenBank/DDBJ databases">
        <title>Whole genome sequence of Oryza granulata.</title>
        <authorList>
            <person name="Li W."/>
        </authorList>
    </citation>
    <scope>NUCLEOTIDE SEQUENCE [LARGE SCALE GENOMIC DNA]</scope>
    <source>
        <strain evidence="3">cv. Menghai</strain>
        <tissue evidence="2">Leaf</tissue>
    </source>
</reference>
<keyword evidence="3" id="KW-1185">Reference proteome</keyword>
<evidence type="ECO:0000313" key="2">
    <source>
        <dbReference type="EMBL" id="KAF0900300.1"/>
    </source>
</evidence>
<accession>A0A6G1CJJ2</accession>
<proteinExistence type="predicted"/>
<name>A0A6G1CJJ2_9ORYZ</name>
<evidence type="ECO:0008006" key="4">
    <source>
        <dbReference type="Google" id="ProtNLM"/>
    </source>
</evidence>
<comment type="caution">
    <text evidence="2">The sequence shown here is derived from an EMBL/GenBank/DDBJ whole genome shotgun (WGS) entry which is preliminary data.</text>
</comment>
<gene>
    <name evidence="2" type="ORF">E2562_030467</name>
</gene>
<evidence type="ECO:0000313" key="3">
    <source>
        <dbReference type="Proteomes" id="UP000479710"/>
    </source>
</evidence>
<dbReference type="Proteomes" id="UP000479710">
    <property type="component" value="Unassembled WGS sequence"/>
</dbReference>
<feature type="region of interest" description="Disordered" evidence="1">
    <location>
        <begin position="58"/>
        <end position="82"/>
    </location>
</feature>
<protein>
    <recommendedName>
        <fullName evidence="4">DUF834 domain-containing protein</fullName>
    </recommendedName>
</protein>
<organism evidence="2 3">
    <name type="scientific">Oryza meyeriana var. granulata</name>
    <dbReference type="NCBI Taxonomy" id="110450"/>
    <lineage>
        <taxon>Eukaryota</taxon>
        <taxon>Viridiplantae</taxon>
        <taxon>Streptophyta</taxon>
        <taxon>Embryophyta</taxon>
        <taxon>Tracheophyta</taxon>
        <taxon>Spermatophyta</taxon>
        <taxon>Magnoliopsida</taxon>
        <taxon>Liliopsida</taxon>
        <taxon>Poales</taxon>
        <taxon>Poaceae</taxon>
        <taxon>BOP clade</taxon>
        <taxon>Oryzoideae</taxon>
        <taxon>Oryzeae</taxon>
        <taxon>Oryzinae</taxon>
        <taxon>Oryza</taxon>
        <taxon>Oryza meyeriana</taxon>
    </lineage>
</organism>
<dbReference type="EMBL" id="SPHZ02000009">
    <property type="protein sequence ID" value="KAF0900300.1"/>
    <property type="molecule type" value="Genomic_DNA"/>
</dbReference>
<sequence>MRIWTSSSSGIWMEGALGERTIGSSRVWRDWGGRAGAMGDPSGGSWHRQRPAVAERAVAGGQAGRAVREARGRHGCGGSARMAAPERSMANWRWVIDGGT</sequence>
<dbReference type="AlphaFoldDB" id="A0A6G1CJJ2"/>